<sequence length="374" mass="43228">MVMRMTGHNGFSPCRMCNILGVQIPNSKNPVYYVPLDRSQHPTVAEFESAIAVYDAAKLPLRTEEAMLRQAREVRDARNKTEKDQLSTAYGIKGVSVFSYLKSISFPLSFPYDFMHLIWENLIPNLVLFWTGEFKGLDEGEGDYRLQPKVWQAIGAATAAAGSTIPSVFGARPPNPVNGRSSYTADTWSFWTLYLGPMLLRRHFRRQRYYTHFIKLVRLLHMCLQFEITTEEIQDVRDGFIRWVKDYEKLYQSCWTNYEMLIDKNARYPKRPVILEPCIFFGQLQHIFLIRLMPSLALGLTEKTTLILAAIRTCTDARMKSENNIYYYSREGRLELVDMKCVPCLVGRVKDGREWAIIDRSSGAVRPIFVNKDD</sequence>
<keyword evidence="2" id="KW-1185">Reference proteome</keyword>
<dbReference type="AlphaFoldDB" id="A0A0C3EXB9"/>
<organism evidence="1 2">
    <name type="scientific">Piloderma croceum (strain F 1598)</name>
    <dbReference type="NCBI Taxonomy" id="765440"/>
    <lineage>
        <taxon>Eukaryota</taxon>
        <taxon>Fungi</taxon>
        <taxon>Dikarya</taxon>
        <taxon>Basidiomycota</taxon>
        <taxon>Agaricomycotina</taxon>
        <taxon>Agaricomycetes</taxon>
        <taxon>Agaricomycetidae</taxon>
        <taxon>Atheliales</taxon>
        <taxon>Atheliaceae</taxon>
        <taxon>Piloderma</taxon>
    </lineage>
</organism>
<dbReference type="HOGENOM" id="CLU_062875_0_0_1"/>
<name>A0A0C3EXB9_PILCF</name>
<reference evidence="1 2" key="1">
    <citation type="submission" date="2014-04" db="EMBL/GenBank/DDBJ databases">
        <authorList>
            <consortium name="DOE Joint Genome Institute"/>
            <person name="Kuo A."/>
            <person name="Tarkka M."/>
            <person name="Buscot F."/>
            <person name="Kohler A."/>
            <person name="Nagy L.G."/>
            <person name="Floudas D."/>
            <person name="Copeland A."/>
            <person name="Barry K.W."/>
            <person name="Cichocki N."/>
            <person name="Veneault-Fourrey C."/>
            <person name="LaButti K."/>
            <person name="Lindquist E.A."/>
            <person name="Lipzen A."/>
            <person name="Lundell T."/>
            <person name="Morin E."/>
            <person name="Murat C."/>
            <person name="Sun H."/>
            <person name="Tunlid A."/>
            <person name="Henrissat B."/>
            <person name="Grigoriev I.V."/>
            <person name="Hibbett D.S."/>
            <person name="Martin F."/>
            <person name="Nordberg H.P."/>
            <person name="Cantor M.N."/>
            <person name="Hua S.X."/>
        </authorList>
    </citation>
    <scope>NUCLEOTIDE SEQUENCE [LARGE SCALE GENOMIC DNA]</scope>
    <source>
        <strain evidence="1 2">F 1598</strain>
    </source>
</reference>
<dbReference type="Proteomes" id="UP000054166">
    <property type="component" value="Unassembled WGS sequence"/>
</dbReference>
<evidence type="ECO:0000313" key="1">
    <source>
        <dbReference type="EMBL" id="KIM77160.1"/>
    </source>
</evidence>
<dbReference type="EMBL" id="KN833027">
    <property type="protein sequence ID" value="KIM77160.1"/>
    <property type="molecule type" value="Genomic_DNA"/>
</dbReference>
<proteinExistence type="predicted"/>
<dbReference type="STRING" id="765440.A0A0C3EXB9"/>
<protein>
    <submittedName>
        <fullName evidence="1">Uncharacterized protein</fullName>
    </submittedName>
</protein>
<dbReference type="OrthoDB" id="2404451at2759"/>
<gene>
    <name evidence="1" type="ORF">PILCRDRAFT_77002</name>
</gene>
<evidence type="ECO:0000313" key="2">
    <source>
        <dbReference type="Proteomes" id="UP000054166"/>
    </source>
</evidence>
<reference evidence="2" key="2">
    <citation type="submission" date="2015-01" db="EMBL/GenBank/DDBJ databases">
        <title>Evolutionary Origins and Diversification of the Mycorrhizal Mutualists.</title>
        <authorList>
            <consortium name="DOE Joint Genome Institute"/>
            <consortium name="Mycorrhizal Genomics Consortium"/>
            <person name="Kohler A."/>
            <person name="Kuo A."/>
            <person name="Nagy L.G."/>
            <person name="Floudas D."/>
            <person name="Copeland A."/>
            <person name="Barry K.W."/>
            <person name="Cichocki N."/>
            <person name="Veneault-Fourrey C."/>
            <person name="LaButti K."/>
            <person name="Lindquist E.A."/>
            <person name="Lipzen A."/>
            <person name="Lundell T."/>
            <person name="Morin E."/>
            <person name="Murat C."/>
            <person name="Riley R."/>
            <person name="Ohm R."/>
            <person name="Sun H."/>
            <person name="Tunlid A."/>
            <person name="Henrissat B."/>
            <person name="Grigoriev I.V."/>
            <person name="Hibbett D.S."/>
            <person name="Martin F."/>
        </authorList>
    </citation>
    <scope>NUCLEOTIDE SEQUENCE [LARGE SCALE GENOMIC DNA]</scope>
    <source>
        <strain evidence="2">F 1598</strain>
    </source>
</reference>
<dbReference type="InParanoid" id="A0A0C3EXB9"/>
<dbReference type="PANTHER" id="PTHR46579:SF1">
    <property type="entry name" value="F5_8 TYPE C DOMAIN-CONTAINING PROTEIN"/>
    <property type="match status" value="1"/>
</dbReference>
<accession>A0A0C3EXB9</accession>
<dbReference type="PANTHER" id="PTHR46579">
    <property type="entry name" value="F5/8 TYPE C DOMAIN-CONTAINING PROTEIN-RELATED"/>
    <property type="match status" value="1"/>
</dbReference>